<sequence>MQVSLLMREKEFERSAMSEKVAAMEKMLKDREQGNSQRSGELNQLLNELRSTQEKAVAFQQERDRVMLALKQKQMETTAVQTELQHVKDREQRLKLELDRLRNHLLEIEDSYTREALAAEDREAELRRRVTLLDDRLATSSSQVESTSHQASLQVESLQEQLSGTVRQRDEALTQLGAARDQVNQYVVSLSNLQMVIEQFQQGKTSGGLSFSPAPCAVMRVDYFCIYGCSQEMAFPMLLYGCSQVMAIPMLLLCGCSQE</sequence>
<evidence type="ECO:0000256" key="1">
    <source>
        <dbReference type="ARBA" id="ARBA00004555"/>
    </source>
</evidence>
<protein>
    <submittedName>
        <fullName evidence="5">Uncharacterized protein</fullName>
    </submittedName>
</protein>
<feature type="coiled-coil region" evidence="4">
    <location>
        <begin position="42"/>
        <end position="111"/>
    </location>
</feature>
<keyword evidence="2" id="KW-0333">Golgi apparatus</keyword>
<dbReference type="Proteomes" id="UP000314982">
    <property type="component" value="Unassembled WGS sequence"/>
</dbReference>
<dbReference type="GO" id="GO:0005794">
    <property type="term" value="C:Golgi apparatus"/>
    <property type="evidence" value="ECO:0007669"/>
    <property type="project" value="UniProtKB-SubCell"/>
</dbReference>
<name>A0A4W5QRG4_9TELE</name>
<reference evidence="5" key="3">
    <citation type="submission" date="2025-09" db="UniProtKB">
        <authorList>
            <consortium name="Ensembl"/>
        </authorList>
    </citation>
    <scope>IDENTIFICATION</scope>
</reference>
<dbReference type="GO" id="GO:0031267">
    <property type="term" value="F:small GTPase binding"/>
    <property type="evidence" value="ECO:0007669"/>
    <property type="project" value="TreeGrafter"/>
</dbReference>
<dbReference type="GO" id="GO:0006888">
    <property type="term" value="P:endoplasmic reticulum to Golgi vesicle-mediated transport"/>
    <property type="evidence" value="ECO:0007669"/>
    <property type="project" value="TreeGrafter"/>
</dbReference>
<evidence type="ECO:0000256" key="3">
    <source>
        <dbReference type="ARBA" id="ARBA00023054"/>
    </source>
</evidence>
<dbReference type="STRING" id="62062.ENSHHUP00000076480"/>
<evidence type="ECO:0000313" key="6">
    <source>
        <dbReference type="Proteomes" id="UP000314982"/>
    </source>
</evidence>
<organism evidence="5 6">
    <name type="scientific">Hucho hucho</name>
    <name type="common">huchen</name>
    <dbReference type="NCBI Taxonomy" id="62062"/>
    <lineage>
        <taxon>Eukaryota</taxon>
        <taxon>Metazoa</taxon>
        <taxon>Chordata</taxon>
        <taxon>Craniata</taxon>
        <taxon>Vertebrata</taxon>
        <taxon>Euteleostomi</taxon>
        <taxon>Actinopterygii</taxon>
        <taxon>Neopterygii</taxon>
        <taxon>Teleostei</taxon>
        <taxon>Protacanthopterygii</taxon>
        <taxon>Salmoniformes</taxon>
        <taxon>Salmonidae</taxon>
        <taxon>Salmoninae</taxon>
        <taxon>Hucho</taxon>
    </lineage>
</organism>
<reference evidence="5" key="2">
    <citation type="submission" date="2025-08" db="UniProtKB">
        <authorList>
            <consortium name="Ensembl"/>
        </authorList>
    </citation>
    <scope>IDENTIFICATION</scope>
</reference>
<keyword evidence="3 4" id="KW-0175">Coiled coil</keyword>
<dbReference type="AlphaFoldDB" id="A0A4W5QRG4"/>
<reference evidence="6" key="1">
    <citation type="submission" date="2018-06" db="EMBL/GenBank/DDBJ databases">
        <title>Genome assembly of Danube salmon.</title>
        <authorList>
            <person name="Macqueen D.J."/>
            <person name="Gundappa M.K."/>
        </authorList>
    </citation>
    <scope>NUCLEOTIDE SEQUENCE [LARGE SCALE GENOMIC DNA]</scope>
</reference>
<dbReference type="PANTHER" id="PTHR18921">
    <property type="entry name" value="MYOSIN HEAVY CHAIN - RELATED"/>
    <property type="match status" value="1"/>
</dbReference>
<keyword evidence="6" id="KW-1185">Reference proteome</keyword>
<evidence type="ECO:0000313" key="5">
    <source>
        <dbReference type="Ensembl" id="ENSHHUP00000076480.1"/>
    </source>
</evidence>
<evidence type="ECO:0000256" key="4">
    <source>
        <dbReference type="SAM" id="Coils"/>
    </source>
</evidence>
<evidence type="ECO:0000256" key="2">
    <source>
        <dbReference type="ARBA" id="ARBA00023034"/>
    </source>
</evidence>
<dbReference type="PANTHER" id="PTHR18921:SF2">
    <property type="entry name" value="THYROID RECEPTOR-INTERACTING PROTEIN 11"/>
    <property type="match status" value="1"/>
</dbReference>
<accession>A0A4W5QRG4</accession>
<dbReference type="GO" id="GO:0007030">
    <property type="term" value="P:Golgi organization"/>
    <property type="evidence" value="ECO:0007669"/>
    <property type="project" value="TreeGrafter"/>
</dbReference>
<dbReference type="GeneTree" id="ENSGT00710000106769"/>
<proteinExistence type="predicted"/>
<comment type="subcellular location">
    <subcellularLocation>
        <location evidence="1">Golgi apparatus</location>
    </subcellularLocation>
</comment>
<dbReference type="Ensembl" id="ENSHHUT00000078976.1">
    <property type="protein sequence ID" value="ENSHHUP00000076480.1"/>
    <property type="gene ID" value="ENSHHUG00000044764.1"/>
</dbReference>